<dbReference type="GO" id="GO:0016020">
    <property type="term" value="C:membrane"/>
    <property type="evidence" value="ECO:0007669"/>
    <property type="project" value="UniProtKB-SubCell"/>
</dbReference>
<dbReference type="InterPro" id="IPR010201">
    <property type="entry name" value="HflK"/>
</dbReference>
<feature type="compositionally biased region" description="Polar residues" evidence="7">
    <location>
        <begin position="438"/>
        <end position="449"/>
    </location>
</feature>
<dbReference type="Pfam" id="PF12221">
    <property type="entry name" value="HflK_N"/>
    <property type="match status" value="1"/>
</dbReference>
<feature type="compositionally biased region" description="Basic and acidic residues" evidence="7">
    <location>
        <begin position="51"/>
        <end position="70"/>
    </location>
</feature>
<feature type="transmembrane region" description="Helical" evidence="6">
    <location>
        <begin position="123"/>
        <end position="144"/>
    </location>
</feature>
<evidence type="ECO:0000313" key="10">
    <source>
        <dbReference type="Proteomes" id="UP001189915"/>
    </source>
</evidence>
<evidence type="ECO:0000256" key="2">
    <source>
        <dbReference type="ARBA" id="ARBA00006971"/>
    </source>
</evidence>
<keyword evidence="5 6" id="KW-0472">Membrane</keyword>
<dbReference type="CDD" id="cd03404">
    <property type="entry name" value="SPFH_HflK"/>
    <property type="match status" value="1"/>
</dbReference>
<keyword evidence="10" id="KW-1185">Reference proteome</keyword>
<proteinExistence type="inferred from homology"/>
<evidence type="ECO:0000256" key="7">
    <source>
        <dbReference type="SAM" id="MobiDB-lite"/>
    </source>
</evidence>
<protein>
    <recommendedName>
        <fullName evidence="6">Protein HflK</fullName>
    </recommendedName>
</protein>
<evidence type="ECO:0000256" key="1">
    <source>
        <dbReference type="ARBA" id="ARBA00004167"/>
    </source>
</evidence>
<evidence type="ECO:0000256" key="6">
    <source>
        <dbReference type="RuleBase" id="RU364113"/>
    </source>
</evidence>
<dbReference type="InterPro" id="IPR001107">
    <property type="entry name" value="Band_7"/>
</dbReference>
<comment type="subcellular location">
    <subcellularLocation>
        <location evidence="1">Membrane</location>
        <topology evidence="1">Single-pass membrane protein</topology>
    </subcellularLocation>
</comment>
<reference evidence="9 10" key="1">
    <citation type="submission" date="2023-07" db="EMBL/GenBank/DDBJ databases">
        <authorList>
            <person name="Peeters C."/>
        </authorList>
    </citation>
    <scope>NUCLEOTIDE SEQUENCE [LARGE SCALE GENOMIC DNA]</scope>
    <source>
        <strain evidence="9 10">LMG 18091</strain>
    </source>
</reference>
<organism evidence="9 10">
    <name type="scientific">Ralstonia wenshanensis</name>
    <dbReference type="NCBI Taxonomy" id="2842456"/>
    <lineage>
        <taxon>Bacteria</taxon>
        <taxon>Pseudomonadati</taxon>
        <taxon>Pseudomonadota</taxon>
        <taxon>Betaproteobacteria</taxon>
        <taxon>Burkholderiales</taxon>
        <taxon>Burkholderiaceae</taxon>
        <taxon>Ralstonia</taxon>
    </lineage>
</organism>
<dbReference type="AlphaFoldDB" id="A0AAD2EKD8"/>
<dbReference type="SMART" id="SM00244">
    <property type="entry name" value="PHB"/>
    <property type="match status" value="1"/>
</dbReference>
<gene>
    <name evidence="9" type="ORF">LMG18091_01052</name>
</gene>
<dbReference type="InterPro" id="IPR036013">
    <property type="entry name" value="Band_7/SPFH_dom_sf"/>
</dbReference>
<name>A0AAD2EKD8_9RALS</name>
<evidence type="ECO:0000259" key="8">
    <source>
        <dbReference type="SMART" id="SM00244"/>
    </source>
</evidence>
<keyword evidence="4 6" id="KW-1133">Transmembrane helix</keyword>
<accession>A0AAD2EKD8</accession>
<dbReference type="Pfam" id="PF01145">
    <property type="entry name" value="Band_7"/>
    <property type="match status" value="1"/>
</dbReference>
<feature type="domain" description="Band 7" evidence="8">
    <location>
        <begin position="139"/>
        <end position="316"/>
    </location>
</feature>
<dbReference type="InterPro" id="IPR020980">
    <property type="entry name" value="Membrane_HflK_N"/>
</dbReference>
<dbReference type="Proteomes" id="UP001189915">
    <property type="component" value="Unassembled WGS sequence"/>
</dbReference>
<dbReference type="Gene3D" id="3.30.479.30">
    <property type="entry name" value="Band 7 domain"/>
    <property type="match status" value="1"/>
</dbReference>
<dbReference type="PANTHER" id="PTHR43327:SF2">
    <property type="entry name" value="MODULATOR OF FTSH PROTEASE HFLK"/>
    <property type="match status" value="1"/>
</dbReference>
<evidence type="ECO:0000256" key="4">
    <source>
        <dbReference type="ARBA" id="ARBA00022989"/>
    </source>
</evidence>
<comment type="function">
    <text evidence="6">HflC and HflK could encode or regulate a protease.</text>
</comment>
<dbReference type="SUPFAM" id="SSF117892">
    <property type="entry name" value="Band 7/SPFH domain"/>
    <property type="match status" value="1"/>
</dbReference>
<feature type="compositionally biased region" description="Basic and acidic residues" evidence="7">
    <location>
        <begin position="459"/>
        <end position="475"/>
    </location>
</feature>
<feature type="region of interest" description="Disordered" evidence="7">
    <location>
        <begin position="424"/>
        <end position="475"/>
    </location>
</feature>
<evidence type="ECO:0000256" key="5">
    <source>
        <dbReference type="ARBA" id="ARBA00023136"/>
    </source>
</evidence>
<sequence>MPRHSFAVRQSGQARPLMPEISTQSSSMASPRPARGLWHRLRVLLSLNDPRWGRGDDNNAEREGKDEPKRQSKPPQDGPPDLDELWRDFNRRLNNLFGRKDSGNGNDGPTPLRPGNGRSGSGLGVGVLLAVLVGLWLASGFFIVQEGQTGVILQFGRFKYLATPGINWRLPYPIESHEIVNLSGVRTLEIGRTTQIKDTNLKDSSMLTQDENIVDVRFSVQYNIANPVDYLFYNRTDRGGDEELVTQAAETSVREIVGRNKMDAVLYEGRDAVGRNLAESIQRILSAYKTGIRILSVNVQSVQPPEQVQAAFDDVTKAGQDRERAISEGQAYANDVVPRAKGTAARLGEEAQGYKARVIARAEGDAARFASVQREYAKAPQVTRDRIYLETMQDIYANSTKVLVDQSSGSLLYLPLDKLIAQTQGDTSRPAAAPGASPQDSGSAQGVPTPSNPSPANDADSRSREALRNRDRDSR</sequence>
<evidence type="ECO:0000313" key="9">
    <source>
        <dbReference type="EMBL" id="CAJ0689057.1"/>
    </source>
</evidence>
<comment type="similarity">
    <text evidence="2 6">Belongs to the band 7/mec-2 family. HflK subfamily.</text>
</comment>
<dbReference type="NCBIfam" id="TIGR01933">
    <property type="entry name" value="hflK"/>
    <property type="match status" value="1"/>
</dbReference>
<comment type="caution">
    <text evidence="9">The sequence shown here is derived from an EMBL/GenBank/DDBJ whole genome shotgun (WGS) entry which is preliminary data.</text>
</comment>
<comment type="subunit">
    <text evidence="6">HflC and HflK may interact to form a multimeric complex.</text>
</comment>
<feature type="region of interest" description="Disordered" evidence="7">
    <location>
        <begin position="1"/>
        <end position="33"/>
    </location>
</feature>
<dbReference type="InterPro" id="IPR050710">
    <property type="entry name" value="Band7/mec-2_domain"/>
</dbReference>
<evidence type="ECO:0000256" key="3">
    <source>
        <dbReference type="ARBA" id="ARBA00022692"/>
    </source>
</evidence>
<keyword evidence="3 6" id="KW-0812">Transmembrane</keyword>
<feature type="region of interest" description="Disordered" evidence="7">
    <location>
        <begin position="49"/>
        <end position="118"/>
    </location>
</feature>
<dbReference type="PANTHER" id="PTHR43327">
    <property type="entry name" value="STOMATIN-LIKE PROTEIN 2, MITOCHONDRIAL"/>
    <property type="match status" value="1"/>
</dbReference>
<dbReference type="EMBL" id="CATWAF010000001">
    <property type="protein sequence ID" value="CAJ0689057.1"/>
    <property type="molecule type" value="Genomic_DNA"/>
</dbReference>